<evidence type="ECO:0000256" key="2">
    <source>
        <dbReference type="ARBA" id="ARBA00022552"/>
    </source>
</evidence>
<keyword evidence="3 7" id="KW-0489">Methyltransferase</keyword>
<evidence type="ECO:0000256" key="7">
    <source>
        <dbReference type="HAMAP-Rule" id="MF_00607"/>
    </source>
</evidence>
<comment type="function">
    <text evidence="7">Specifically dimethylates two adjacent adenosines (A1518 and A1519) in the loop of a conserved hairpin near the 3'-end of 16S rRNA in the 30S particle. May play a critical role in biogenesis of 30S subunits.</text>
</comment>
<dbReference type="PANTHER" id="PTHR11727:SF7">
    <property type="entry name" value="DIMETHYLADENOSINE TRANSFERASE-RELATED"/>
    <property type="match status" value="1"/>
</dbReference>
<dbReference type="PROSITE" id="PS51689">
    <property type="entry name" value="SAM_RNA_A_N6_MT"/>
    <property type="match status" value="1"/>
</dbReference>
<keyword evidence="2 7" id="KW-0698">rRNA processing</keyword>
<comment type="catalytic activity">
    <reaction evidence="7">
        <text>adenosine(1518)/adenosine(1519) in 16S rRNA + 4 S-adenosyl-L-methionine = N(6)-dimethyladenosine(1518)/N(6)-dimethyladenosine(1519) in 16S rRNA + 4 S-adenosyl-L-homocysteine + 4 H(+)</text>
        <dbReference type="Rhea" id="RHEA:19609"/>
        <dbReference type="Rhea" id="RHEA-COMP:10232"/>
        <dbReference type="Rhea" id="RHEA-COMP:10233"/>
        <dbReference type="ChEBI" id="CHEBI:15378"/>
        <dbReference type="ChEBI" id="CHEBI:57856"/>
        <dbReference type="ChEBI" id="CHEBI:59789"/>
        <dbReference type="ChEBI" id="CHEBI:74411"/>
        <dbReference type="ChEBI" id="CHEBI:74493"/>
        <dbReference type="EC" id="2.1.1.182"/>
    </reaction>
</comment>
<feature type="binding site" evidence="8">
    <location>
        <position position="114"/>
    </location>
    <ligand>
        <name>S-adenosyl-L-methionine</name>
        <dbReference type="ChEBI" id="CHEBI:59789"/>
    </ligand>
</feature>
<evidence type="ECO:0000256" key="1">
    <source>
        <dbReference type="ARBA" id="ARBA00022490"/>
    </source>
</evidence>
<comment type="similarity">
    <text evidence="7">Belongs to the class I-like SAM-binding methyltransferase superfamily. rRNA adenine N(6)-methyltransferase family. RsmA subfamily.</text>
</comment>
<keyword evidence="6 7" id="KW-0694">RNA-binding</keyword>
<keyword evidence="5 7" id="KW-0949">S-adenosyl-L-methionine</keyword>
<dbReference type="SUPFAM" id="SSF53335">
    <property type="entry name" value="S-adenosyl-L-methionine-dependent methyltransferases"/>
    <property type="match status" value="1"/>
</dbReference>
<dbReference type="RefSeq" id="WP_281263880.1">
    <property type="nucleotide sequence ID" value="NZ_LN774881.1"/>
</dbReference>
<dbReference type="InterPro" id="IPR001737">
    <property type="entry name" value="KsgA/Erm"/>
</dbReference>
<dbReference type="PATRIC" id="fig|1594731.3.peg.394"/>
<dbReference type="EMBL" id="LN774881">
    <property type="protein sequence ID" value="CEN32344.1"/>
    <property type="molecule type" value="Genomic_DNA"/>
</dbReference>
<name>A0A0H5BXA4_9ENTR</name>
<dbReference type="InterPro" id="IPR023165">
    <property type="entry name" value="rRNA_Ade_diMease-like_C"/>
</dbReference>
<dbReference type="SMART" id="SM00650">
    <property type="entry name" value="rADc"/>
    <property type="match status" value="1"/>
</dbReference>
<dbReference type="FunFam" id="1.10.8.100:FF:000001">
    <property type="entry name" value="Ribosomal RNA small subunit methyltransferase A"/>
    <property type="match status" value="1"/>
</dbReference>
<dbReference type="InterPro" id="IPR029063">
    <property type="entry name" value="SAM-dependent_MTases_sf"/>
</dbReference>
<evidence type="ECO:0000256" key="4">
    <source>
        <dbReference type="ARBA" id="ARBA00022679"/>
    </source>
</evidence>
<dbReference type="InterPro" id="IPR011530">
    <property type="entry name" value="rRNA_adenine_dimethylase"/>
</dbReference>
<dbReference type="InterPro" id="IPR020598">
    <property type="entry name" value="rRNA_Ade_methylase_Trfase_N"/>
</dbReference>
<comment type="subcellular location">
    <subcellularLocation>
        <location evidence="7">Cytoplasm</location>
    </subcellularLocation>
</comment>
<dbReference type="HAMAP" id="MF_00607">
    <property type="entry name" value="16SrRNA_methyltr_A"/>
    <property type="match status" value="1"/>
</dbReference>
<dbReference type="Gene3D" id="3.40.50.150">
    <property type="entry name" value="Vaccinia Virus protein VP39"/>
    <property type="match status" value="1"/>
</dbReference>
<gene>
    <name evidence="7 10" type="primary">rsmA</name>
    <name evidence="7" type="synonym">ksgA</name>
    <name evidence="10" type="ORF">WEOB_416</name>
</gene>
<feature type="domain" description="Ribosomal RNA adenine methylase transferase N-terminal" evidence="9">
    <location>
        <begin position="25"/>
        <end position="199"/>
    </location>
</feature>
<dbReference type="Gene3D" id="1.10.8.100">
    <property type="entry name" value="Ribosomal RNA adenine dimethylase-like, domain 2"/>
    <property type="match status" value="1"/>
</dbReference>
<dbReference type="GO" id="GO:0052908">
    <property type="term" value="F:16S rRNA (adenine(1518)-N(6)/adenine(1519)-N(6))-dimethyltransferase activity"/>
    <property type="evidence" value="ECO:0007669"/>
    <property type="project" value="UniProtKB-EC"/>
</dbReference>
<dbReference type="KEGG" id="wca:WEOB_416"/>
<sequence>MNFYFYKNYRVKKRLGQNFLCNSSDVKRIVSIIHPKLEDIMVEIGSGLGVFTKIIASYVNNMIAIEIDKDLVKQLFMDPVILEKKVVILEEDVRKINFFYLFLKYNKLLRIFGSLPYNIAISIIFHLCKYNDYIFDIYLILQKEIAIRLVAKPNTKFYGKLSVFMQYFYEIVYILDISPTSFKPVPKVFSSLVRLVPIKPFIFVRNVQVLQKIIEHAFNQRRKIIRNSLQYLFDIEDFKKINLDDSLRAENLTLENYCLLANILDKKIFQKK</sequence>
<dbReference type="Pfam" id="PF00398">
    <property type="entry name" value="RrnaAD"/>
    <property type="match status" value="1"/>
</dbReference>
<dbReference type="InterPro" id="IPR020596">
    <property type="entry name" value="rRNA_Ade_Mease_Trfase_CS"/>
</dbReference>
<dbReference type="AlphaFoldDB" id="A0A0H5BXA4"/>
<feature type="binding site" evidence="7 8">
    <location>
        <position position="18"/>
    </location>
    <ligand>
        <name>S-adenosyl-L-methionine</name>
        <dbReference type="ChEBI" id="CHEBI:59789"/>
    </ligand>
</feature>
<protein>
    <recommendedName>
        <fullName evidence="7">Ribosomal RNA small subunit methyltransferase A</fullName>
        <ecNumber evidence="7">2.1.1.182</ecNumber>
    </recommendedName>
    <alternativeName>
        <fullName evidence="7">16S rRNA (adenine(1518)-N(6)/adenine(1519)-N(6))-dimethyltransferase</fullName>
    </alternativeName>
    <alternativeName>
        <fullName evidence="7">16S rRNA dimethyladenosine transferase</fullName>
    </alternativeName>
    <alternativeName>
        <fullName evidence="7">16S rRNA dimethylase</fullName>
    </alternativeName>
    <alternativeName>
        <fullName evidence="7">S-adenosylmethionine-6-N', N'-adenosyl(rRNA) dimethyltransferase</fullName>
    </alternativeName>
</protein>
<evidence type="ECO:0000256" key="6">
    <source>
        <dbReference type="ARBA" id="ARBA00022884"/>
    </source>
</evidence>
<comment type="caution">
    <text evidence="7">Lacks conserved residue(s) required for the propagation of feature annotation.</text>
</comment>
<evidence type="ECO:0000259" key="9">
    <source>
        <dbReference type="SMART" id="SM00650"/>
    </source>
</evidence>
<dbReference type="PANTHER" id="PTHR11727">
    <property type="entry name" value="DIMETHYLADENOSINE TRANSFERASE"/>
    <property type="match status" value="1"/>
</dbReference>
<dbReference type="EC" id="2.1.1.182" evidence="7"/>
<dbReference type="GO" id="GO:0005829">
    <property type="term" value="C:cytosol"/>
    <property type="evidence" value="ECO:0007669"/>
    <property type="project" value="TreeGrafter"/>
</dbReference>
<feature type="binding site" evidence="7 8">
    <location>
        <position position="66"/>
    </location>
    <ligand>
        <name>S-adenosyl-L-methionine</name>
        <dbReference type="ChEBI" id="CHEBI:59789"/>
    </ligand>
</feature>
<evidence type="ECO:0000313" key="11">
    <source>
        <dbReference type="Proteomes" id="UP000242753"/>
    </source>
</evidence>
<keyword evidence="4 7" id="KW-0808">Transferase</keyword>
<evidence type="ECO:0000256" key="5">
    <source>
        <dbReference type="ARBA" id="ARBA00022691"/>
    </source>
</evidence>
<dbReference type="NCBIfam" id="TIGR00755">
    <property type="entry name" value="ksgA"/>
    <property type="match status" value="1"/>
</dbReference>
<organism evidence="10 11">
    <name type="scientific">Candidatus Westeberhardia cardiocondylae</name>
    <dbReference type="NCBI Taxonomy" id="1594731"/>
    <lineage>
        <taxon>Bacteria</taxon>
        <taxon>Pseudomonadati</taxon>
        <taxon>Pseudomonadota</taxon>
        <taxon>Gammaproteobacteria</taxon>
        <taxon>Enterobacterales</taxon>
        <taxon>Enterobacteriaceae</taxon>
        <taxon>ant endosymbionts</taxon>
        <taxon>Candidatus Westeberhardia</taxon>
    </lineage>
</organism>
<dbReference type="STRING" id="1594731.WEOB_416"/>
<evidence type="ECO:0000256" key="8">
    <source>
        <dbReference type="PROSITE-ProRule" id="PRU01026"/>
    </source>
</evidence>
<keyword evidence="1 7" id="KW-0963">Cytoplasm</keyword>
<feature type="binding site" evidence="7 8">
    <location>
        <position position="92"/>
    </location>
    <ligand>
        <name>S-adenosyl-L-methionine</name>
        <dbReference type="ChEBI" id="CHEBI:59789"/>
    </ligand>
</feature>
<proteinExistence type="inferred from homology"/>
<dbReference type="Proteomes" id="UP000242753">
    <property type="component" value="Chromosome I"/>
</dbReference>
<keyword evidence="11" id="KW-1185">Reference proteome</keyword>
<evidence type="ECO:0000313" key="10">
    <source>
        <dbReference type="EMBL" id="CEN32344.1"/>
    </source>
</evidence>
<accession>A0A0H5BXA4</accession>
<feature type="binding site" evidence="7 8">
    <location>
        <position position="20"/>
    </location>
    <ligand>
        <name>S-adenosyl-L-methionine</name>
        <dbReference type="ChEBI" id="CHEBI:59789"/>
    </ligand>
</feature>
<feature type="binding site" evidence="7 8">
    <location>
        <position position="45"/>
    </location>
    <ligand>
        <name>S-adenosyl-L-methionine</name>
        <dbReference type="ChEBI" id="CHEBI:59789"/>
    </ligand>
</feature>
<evidence type="ECO:0000256" key="3">
    <source>
        <dbReference type="ARBA" id="ARBA00022603"/>
    </source>
</evidence>
<dbReference type="GO" id="GO:0003723">
    <property type="term" value="F:RNA binding"/>
    <property type="evidence" value="ECO:0007669"/>
    <property type="project" value="UniProtKB-UniRule"/>
</dbReference>
<reference evidence="11" key="1">
    <citation type="submission" date="2015-01" db="EMBL/GenBank/DDBJ databases">
        <authorList>
            <person name="Manzano-Marin A."/>
            <person name="Manzano-Marin A."/>
        </authorList>
    </citation>
    <scope>NUCLEOTIDE SEQUENCE [LARGE SCALE GENOMIC DNA]</scope>
    <source>
        <strain evidence="11">obscurior</strain>
    </source>
</reference>
<dbReference type="PROSITE" id="PS01131">
    <property type="entry name" value="RRNA_A_DIMETH"/>
    <property type="match status" value="1"/>
</dbReference>